<dbReference type="AlphaFoldDB" id="A0A840Q3B3"/>
<sequence>MPTALYHFTCRHGARAIQRSKQLRPNHHPLLGTALVWLTDLPDPDRWGLGLTSNWITCDRTAMRVCVPVTAGIVRWRAWALWHQVPRVLAEALEDDGRPDHWWVAEVPLSVSTITDANAPALRTGGARG</sequence>
<keyword evidence="2" id="KW-1185">Reference proteome</keyword>
<proteinExistence type="predicted"/>
<name>A0A840Q3B3_9PSEU</name>
<organism evidence="1 2">
    <name type="scientific">Saccharopolyspora phatthalungensis</name>
    <dbReference type="NCBI Taxonomy" id="664693"/>
    <lineage>
        <taxon>Bacteria</taxon>
        <taxon>Bacillati</taxon>
        <taxon>Actinomycetota</taxon>
        <taxon>Actinomycetes</taxon>
        <taxon>Pseudonocardiales</taxon>
        <taxon>Pseudonocardiaceae</taxon>
        <taxon>Saccharopolyspora</taxon>
    </lineage>
</organism>
<comment type="caution">
    <text evidence="1">The sequence shown here is derived from an EMBL/GenBank/DDBJ whole genome shotgun (WGS) entry which is preliminary data.</text>
</comment>
<dbReference type="Proteomes" id="UP000584374">
    <property type="component" value="Unassembled WGS sequence"/>
</dbReference>
<evidence type="ECO:0000313" key="1">
    <source>
        <dbReference type="EMBL" id="MBB5154994.1"/>
    </source>
</evidence>
<dbReference type="RefSeq" id="WP_184726414.1">
    <property type="nucleotide sequence ID" value="NZ_JACHIW010000001.1"/>
</dbReference>
<protein>
    <submittedName>
        <fullName evidence="1">Uncharacterized protein</fullName>
    </submittedName>
</protein>
<evidence type="ECO:0000313" key="2">
    <source>
        <dbReference type="Proteomes" id="UP000584374"/>
    </source>
</evidence>
<reference evidence="1 2" key="1">
    <citation type="submission" date="2020-08" db="EMBL/GenBank/DDBJ databases">
        <title>Sequencing the genomes of 1000 actinobacteria strains.</title>
        <authorList>
            <person name="Klenk H.-P."/>
        </authorList>
    </citation>
    <scope>NUCLEOTIDE SEQUENCE [LARGE SCALE GENOMIC DNA]</scope>
    <source>
        <strain evidence="1 2">DSM 45584</strain>
    </source>
</reference>
<dbReference type="EMBL" id="JACHIW010000001">
    <property type="protein sequence ID" value="MBB5154994.1"/>
    <property type="molecule type" value="Genomic_DNA"/>
</dbReference>
<gene>
    <name evidence="1" type="ORF">BJ970_002528</name>
</gene>
<accession>A0A840Q3B3</accession>